<feature type="region of interest" description="Disordered" evidence="1">
    <location>
        <begin position="538"/>
        <end position="603"/>
    </location>
</feature>
<evidence type="ECO:0000313" key="3">
    <source>
        <dbReference type="Proteomes" id="UP000201566"/>
    </source>
</evidence>
<evidence type="ECO:0008006" key="4">
    <source>
        <dbReference type="Google" id="ProtNLM"/>
    </source>
</evidence>
<evidence type="ECO:0000256" key="1">
    <source>
        <dbReference type="SAM" id="MobiDB-lite"/>
    </source>
</evidence>
<organism evidence="2 3">
    <name type="scientific">Pandoravirus dulcis</name>
    <dbReference type="NCBI Taxonomy" id="1349409"/>
    <lineage>
        <taxon>Viruses</taxon>
        <taxon>Pandoravirus</taxon>
    </lineage>
</organism>
<reference evidence="2 3" key="1">
    <citation type="journal article" date="2013" name="Science">
        <title>Pandoraviruses: amoeba viruses with genomes up to 2.5 Mb reaching that of parasitic eukaryotes.</title>
        <authorList>
            <person name="Philippe N."/>
            <person name="Legendre M."/>
            <person name="Doutre G."/>
            <person name="Coute Y."/>
            <person name="Poirot O."/>
            <person name="Lescot M."/>
            <person name="Arslan D."/>
            <person name="Seltzer V."/>
            <person name="Bertaux L."/>
            <person name="Bruley C."/>
            <person name="Garin J."/>
            <person name="Claverie J.M."/>
            <person name="Abergel C."/>
        </authorList>
    </citation>
    <scope>NUCLEOTIDE SEQUENCE [LARGE SCALE GENOMIC DNA]</scope>
    <source>
        <strain evidence="2">Melbourne</strain>
    </source>
</reference>
<feature type="region of interest" description="Disordered" evidence="1">
    <location>
        <begin position="435"/>
        <end position="460"/>
    </location>
</feature>
<dbReference type="KEGG" id="vg:16513089"/>
<name>S4VYW9_9VIRU</name>
<feature type="compositionally biased region" description="Basic and acidic residues" evidence="1">
    <location>
        <begin position="587"/>
        <end position="599"/>
    </location>
</feature>
<dbReference type="GeneID" id="16513089"/>
<dbReference type="Proteomes" id="UP000201566">
    <property type="component" value="Segment"/>
</dbReference>
<sequence length="874" mass="92025">MDVPNPASAPTGDDVALCRPAKRARHDEPDESNTDHAERTHEVDHATTIDITFVAPESLTVTVTNVDVAGLCARSAYFAAMLTGGFAESDAGTHGGSVTVRLPAGRIDAAALERLAGILDGTARPTAADALGLSGYLAFFEAAPCLRECKEALAAALGWSSSSTSSRAAPDPYAILALYALTVAEDDVSASWADLHAGLFSVDSVWSAPPKEAEADDGHADEGGDRCDTHMRVDLAAYVACGAALLEAAHRVVESDIGASPCAGVLLDVVQCTPGLLAAATADAMSDWFAPLAPMRALLNAPFALSACRVLSPMGTLFETTRTDPAGAAVPCFAPSHEAFVAALAADSPCLVDAILSTGVLGPGAVLAGGAVVNAMQSPTLRHRLDDSDVDMWIVGGDEHHRRRTFARVIGALFDALPGARVTVRGSVVTFVIDDGDDNNTDRDSTAPSGSDGHEQDGGRRAAETLQVIYTDVQTAHDVIDDFDMTHACAYYDGTDVCASWACVWTVVSRMTVALPGITPNPRRIARAAAKGFAFAPPASGTEVAAHPADTGTETSDRNNNNDNERDDSIASVPLDHETAGSVAAKDGNRADGDGDGNGKSDVAMGRDINLPGNDYGSLWGMMSDPEPVAYDGAAALLGHFTHASMVSNSSDVFPKLEVTLQTEVTPLAAIARVRVPPMCVTEPMVCMRCRAPDTAPNTWCLDSRRCAGRGDRLVDDNTRVVTVAVADDKHAARAHACGSRLRTMDAEIEALHETLSRDSPTADQWGDSVPWVPMVATVGPIAVGNDDNNAKPERWRMHLRYTKHTTIRDALTGEILAPRRVGTGSYIAARLAVYGIAHNDVCTTPARHCRLFAVYPPHLWHVVRAVERALASV</sequence>
<feature type="compositionally biased region" description="Basic and acidic residues" evidence="1">
    <location>
        <begin position="563"/>
        <end position="579"/>
    </location>
</feature>
<gene>
    <name evidence="2" type="ORF">pdul_cds_845</name>
</gene>
<feature type="compositionally biased region" description="Basic and acidic residues" evidence="1">
    <location>
        <begin position="25"/>
        <end position="41"/>
    </location>
</feature>
<accession>S4VYW9</accession>
<proteinExistence type="predicted"/>
<dbReference type="EMBL" id="KC977570">
    <property type="protein sequence ID" value="AGO83059.1"/>
    <property type="molecule type" value="Genomic_DNA"/>
</dbReference>
<evidence type="ECO:0000313" key="2">
    <source>
        <dbReference type="EMBL" id="AGO83059.1"/>
    </source>
</evidence>
<feature type="region of interest" description="Disordered" evidence="1">
    <location>
        <begin position="1"/>
        <end position="41"/>
    </location>
</feature>
<dbReference type="RefSeq" id="YP_008319728.1">
    <property type="nucleotide sequence ID" value="NC_021858.1"/>
</dbReference>
<protein>
    <recommendedName>
        <fullName evidence="4">BTB domain containing protein</fullName>
    </recommendedName>
</protein>